<feature type="domain" description="MobA-like NTP transferase" evidence="3">
    <location>
        <begin position="10"/>
        <end position="159"/>
    </location>
</feature>
<dbReference type="AlphaFoldDB" id="A0A7R9LDT2"/>
<dbReference type="EMBL" id="CAJPVJ010000475">
    <property type="protein sequence ID" value="CAG2162599.1"/>
    <property type="molecule type" value="Genomic_DNA"/>
</dbReference>
<dbReference type="GO" id="GO:0016779">
    <property type="term" value="F:nucleotidyltransferase activity"/>
    <property type="evidence" value="ECO:0007669"/>
    <property type="project" value="UniProtKB-ARBA"/>
</dbReference>
<dbReference type="PANTHER" id="PTHR23404">
    <property type="entry name" value="MOLYBDOPTERIN SYNTHASE RELATED"/>
    <property type="match status" value="1"/>
</dbReference>
<dbReference type="GO" id="GO:0006777">
    <property type="term" value="P:Mo-molybdopterin cofactor biosynthetic process"/>
    <property type="evidence" value="ECO:0007669"/>
    <property type="project" value="UniProtKB-KW"/>
</dbReference>
<dbReference type="InterPro" id="IPR013482">
    <property type="entry name" value="Molybde_CF_guanTrfase"/>
</dbReference>
<keyword evidence="5" id="KW-1185">Reference proteome</keyword>
<protein>
    <recommendedName>
        <fullName evidence="3">MobA-like NTP transferase domain-containing protein</fullName>
    </recommendedName>
</protein>
<keyword evidence="2" id="KW-0501">Molybdenum cofactor biosynthesis</keyword>
<dbReference type="InterPro" id="IPR029044">
    <property type="entry name" value="Nucleotide-diphossugar_trans"/>
</dbReference>
<organism evidence="4">
    <name type="scientific">Oppiella nova</name>
    <dbReference type="NCBI Taxonomy" id="334625"/>
    <lineage>
        <taxon>Eukaryota</taxon>
        <taxon>Metazoa</taxon>
        <taxon>Ecdysozoa</taxon>
        <taxon>Arthropoda</taxon>
        <taxon>Chelicerata</taxon>
        <taxon>Arachnida</taxon>
        <taxon>Acari</taxon>
        <taxon>Acariformes</taxon>
        <taxon>Sarcoptiformes</taxon>
        <taxon>Oribatida</taxon>
        <taxon>Brachypylina</taxon>
        <taxon>Oppioidea</taxon>
        <taxon>Oppiidae</taxon>
        <taxon>Oppiella</taxon>
    </lineage>
</organism>
<dbReference type="Gene3D" id="3.90.550.10">
    <property type="entry name" value="Spore Coat Polysaccharide Biosynthesis Protein SpsA, Chain A"/>
    <property type="match status" value="1"/>
</dbReference>
<reference evidence="4" key="1">
    <citation type="submission" date="2020-11" db="EMBL/GenBank/DDBJ databases">
        <authorList>
            <person name="Tran Van P."/>
        </authorList>
    </citation>
    <scope>NUCLEOTIDE SEQUENCE</scope>
</reference>
<evidence type="ECO:0000256" key="2">
    <source>
        <dbReference type="ARBA" id="ARBA00023150"/>
    </source>
</evidence>
<evidence type="ECO:0000313" key="4">
    <source>
        <dbReference type="EMBL" id="CAD7639771.1"/>
    </source>
</evidence>
<evidence type="ECO:0000259" key="3">
    <source>
        <dbReference type="Pfam" id="PF12804"/>
    </source>
</evidence>
<dbReference type="SUPFAM" id="SSF53448">
    <property type="entry name" value="Nucleotide-diphospho-sugar transferases"/>
    <property type="match status" value="1"/>
</dbReference>
<dbReference type="CDD" id="cd00756">
    <property type="entry name" value="MoaE"/>
    <property type="match status" value="1"/>
</dbReference>
<name>A0A7R9LDT2_9ACAR</name>
<accession>A0A7R9LDT2</accession>
<dbReference type="GO" id="GO:0005525">
    <property type="term" value="F:GTP binding"/>
    <property type="evidence" value="ECO:0007669"/>
    <property type="project" value="UniProtKB-KW"/>
</dbReference>
<dbReference type="InterPro" id="IPR003448">
    <property type="entry name" value="Mopterin_biosynth_MoaE"/>
</dbReference>
<proteinExistence type="predicted"/>
<keyword evidence="1" id="KW-0342">GTP-binding</keyword>
<dbReference type="OrthoDB" id="5531344at2759"/>
<gene>
    <name evidence="4" type="ORF">ONB1V03_LOCUS2191</name>
</gene>
<dbReference type="InterPro" id="IPR036563">
    <property type="entry name" value="MoaE_sf"/>
</dbReference>
<keyword evidence="1" id="KW-0547">Nucleotide-binding</keyword>
<evidence type="ECO:0000256" key="1">
    <source>
        <dbReference type="ARBA" id="ARBA00023134"/>
    </source>
</evidence>
<sequence>MSQYPNTDLVILAGGQARRMQGKNKLLQQFDHEMQLLKIYHQFCDEVAKIWVNSHQDCIVYQEIIAEIACFSDDQAGFLGPLMGMKSAWAHVTTDYILFIPCDITFIPKDVLSKMHQALLEAENSQAVFISINKQNLYPFCLLKRDSLATLEKHLANEQLSIRKCFDDLNPKVVKYENPISFHSINSEQELRLYLWSQKFCSKFLINILIALQEANMTDRSRIKETDLSLDDFKTIDHFPECGGIGIFIGTVRNHHEGRSVKALKYTAYKPIAEKMIRAIEQEIQNKYAVSYIQVIHRIGALDIGGKAIIAVAYAPHRREAFMACEEAVERVKHEVPVWKEEFYSDGSSEYVAGCCIRKDDDLKQKAKNANSILSNILPIKYPRFTCEYCLFIPFMKMLHHT</sequence>
<dbReference type="Proteomes" id="UP000728032">
    <property type="component" value="Unassembled WGS sequence"/>
</dbReference>
<dbReference type="Pfam" id="PF02391">
    <property type="entry name" value="MoaE"/>
    <property type="match status" value="1"/>
</dbReference>
<dbReference type="Gene3D" id="3.90.1170.40">
    <property type="entry name" value="Molybdopterin biosynthesis MoaE subunit"/>
    <property type="match status" value="1"/>
</dbReference>
<dbReference type="EMBL" id="OC915300">
    <property type="protein sequence ID" value="CAD7639771.1"/>
    <property type="molecule type" value="Genomic_DNA"/>
</dbReference>
<dbReference type="CDD" id="cd02503">
    <property type="entry name" value="MobA"/>
    <property type="match status" value="1"/>
</dbReference>
<dbReference type="SUPFAM" id="SSF54690">
    <property type="entry name" value="Molybdopterin synthase subunit MoaE"/>
    <property type="match status" value="1"/>
</dbReference>
<dbReference type="Pfam" id="PF12804">
    <property type="entry name" value="NTP_transf_3"/>
    <property type="match status" value="1"/>
</dbReference>
<dbReference type="InterPro" id="IPR025877">
    <property type="entry name" value="MobA-like_NTP_Trfase"/>
</dbReference>
<evidence type="ECO:0000313" key="5">
    <source>
        <dbReference type="Proteomes" id="UP000728032"/>
    </source>
</evidence>